<dbReference type="Proteomes" id="UP001559623">
    <property type="component" value="Unassembled WGS sequence"/>
</dbReference>
<gene>
    <name evidence="2" type="ORF">QCO44_05120</name>
</gene>
<comment type="caution">
    <text evidence="2">The sequence shown here is derived from an EMBL/GenBank/DDBJ whole genome shotgun (WGS) entry which is preliminary data.</text>
</comment>
<accession>A0ABV3X5E7</accession>
<dbReference type="InterPro" id="IPR038721">
    <property type="entry name" value="IS701-like_DDE_dom"/>
</dbReference>
<protein>
    <submittedName>
        <fullName evidence="2">Transposase</fullName>
    </submittedName>
</protein>
<evidence type="ECO:0000313" key="3">
    <source>
        <dbReference type="Proteomes" id="UP001559623"/>
    </source>
</evidence>
<dbReference type="SUPFAM" id="SSF53098">
    <property type="entry name" value="Ribonuclease H-like"/>
    <property type="match status" value="1"/>
</dbReference>
<organism evidence="2 3">
    <name type="scientific">Selenomonas sputigena</name>
    <dbReference type="NCBI Taxonomy" id="69823"/>
    <lineage>
        <taxon>Bacteria</taxon>
        <taxon>Bacillati</taxon>
        <taxon>Bacillota</taxon>
        <taxon>Negativicutes</taxon>
        <taxon>Selenomonadales</taxon>
        <taxon>Selenomonadaceae</taxon>
        <taxon>Selenomonas</taxon>
    </lineage>
</organism>
<evidence type="ECO:0000259" key="1">
    <source>
        <dbReference type="Pfam" id="PF13546"/>
    </source>
</evidence>
<reference evidence="2 3" key="1">
    <citation type="submission" date="2023-04" db="EMBL/GenBank/DDBJ databases">
        <title>Genome Sequence of Selenomonas sputigena ATCC 33150.</title>
        <authorList>
            <person name="Miller D.P."/>
            <person name="Anvari S."/>
            <person name="Polson S.W."/>
            <person name="Macdonald M."/>
            <person name="Mcdowell J.V."/>
        </authorList>
    </citation>
    <scope>NUCLEOTIDE SEQUENCE [LARGE SCALE GENOMIC DNA]</scope>
    <source>
        <strain evidence="2 3">ATCC 33150</strain>
    </source>
</reference>
<keyword evidence="3" id="KW-1185">Reference proteome</keyword>
<proteinExistence type="predicted"/>
<dbReference type="RefSeq" id="WP_368846756.1">
    <property type="nucleotide sequence ID" value="NZ_CP194411.1"/>
</dbReference>
<evidence type="ECO:0000313" key="2">
    <source>
        <dbReference type="EMBL" id="MEX5285025.1"/>
    </source>
</evidence>
<dbReference type="EMBL" id="JARVLH010000003">
    <property type="protein sequence ID" value="MEX5285025.1"/>
    <property type="molecule type" value="Genomic_DNA"/>
</dbReference>
<name>A0ABV3X5E7_9FIRM</name>
<dbReference type="InterPro" id="IPR012337">
    <property type="entry name" value="RNaseH-like_sf"/>
</dbReference>
<dbReference type="Pfam" id="PF13546">
    <property type="entry name" value="DDE_5"/>
    <property type="match status" value="1"/>
</dbReference>
<sequence>MNSITQNHQDEELLSKKMQVFFRRYQVGRILRAANAYKLRGIPVLNIFLLAFRMVFQQRSVYTQMHLQSTVMPFGKDTFYRFMNSCRIHWRRFTTELAAAIIHDTLAPLTHADRINVLILDDSIYHRARSKKVELLARLYDHAKKEFSYGFRMLTLCWSDGNTLLPVSHTLLSTENTKNRLRDASQKVDARSHGGKQRKLAQQKATEVMLQLLQEAKAAAIPARHVLFDTWFCSPASLLKIHGLGYDVVAMAKKTEKIHYIHQGCLQDVKAIYKQHRKRRGRSKYLLSVEAAVVKGEESLPVRLVFVRNRNHRKDWLVLVTTDMSLTAEEVIHLYGKRWGIEVFFKVCKSFLRLEKDCRSLSYDAMTAHVSIVFTRYMFLAVEQRECKDARSLGELFYLSDELPDVCFVEAMRLLLLLFVERLQEKAMLDEGEIRGQLQGFLKDLPVLLSQKLRKCA</sequence>
<feature type="domain" description="Transposase IS701-like DDE" evidence="1">
    <location>
        <begin position="45"/>
        <end position="284"/>
    </location>
</feature>
<dbReference type="Gene3D" id="3.90.350.10">
    <property type="entry name" value="Transposase Inhibitor Protein From Tn5, Chain A, domain 1"/>
    <property type="match status" value="1"/>
</dbReference>